<dbReference type="GO" id="GO:0007165">
    <property type="term" value="P:signal transduction"/>
    <property type="evidence" value="ECO:0007669"/>
    <property type="project" value="UniProtKB-KW"/>
</dbReference>
<gene>
    <name evidence="8" type="ORF">BWK72_01740</name>
</gene>
<dbReference type="EMBL" id="MTEI01000001">
    <property type="protein sequence ID" value="OQW89982.1"/>
    <property type="molecule type" value="Genomic_DNA"/>
</dbReference>
<dbReference type="SUPFAM" id="SSF58104">
    <property type="entry name" value="Methyl-accepting chemotaxis protein (MCP) signaling domain"/>
    <property type="match status" value="1"/>
</dbReference>
<keyword evidence="6" id="KW-0812">Transmembrane</keyword>
<comment type="subcellular location">
    <subcellularLocation>
        <location evidence="1">Membrane</location>
    </subcellularLocation>
</comment>
<evidence type="ECO:0000313" key="8">
    <source>
        <dbReference type="EMBL" id="OQW89982.1"/>
    </source>
</evidence>
<dbReference type="InterPro" id="IPR004090">
    <property type="entry name" value="Chemotax_Me-accpt_rcpt"/>
</dbReference>
<dbReference type="GO" id="GO:0005886">
    <property type="term" value="C:plasma membrane"/>
    <property type="evidence" value="ECO:0007669"/>
    <property type="project" value="TreeGrafter"/>
</dbReference>
<keyword evidence="6" id="KW-1133">Transmembrane helix</keyword>
<dbReference type="PANTHER" id="PTHR43531:SF14">
    <property type="entry name" value="METHYL-ACCEPTING CHEMOTAXIS PROTEIN I-RELATED"/>
    <property type="match status" value="1"/>
</dbReference>
<dbReference type="PROSITE" id="PS50111">
    <property type="entry name" value="CHEMOTAXIS_TRANSDUC_2"/>
    <property type="match status" value="1"/>
</dbReference>
<dbReference type="Proteomes" id="UP000192505">
    <property type="component" value="Unassembled WGS sequence"/>
</dbReference>
<feature type="transmembrane region" description="Helical" evidence="6">
    <location>
        <begin position="44"/>
        <end position="73"/>
    </location>
</feature>
<organism evidence="8 9">
    <name type="scientific">Rhodoferax ferrireducens</name>
    <dbReference type="NCBI Taxonomy" id="192843"/>
    <lineage>
        <taxon>Bacteria</taxon>
        <taxon>Pseudomonadati</taxon>
        <taxon>Pseudomonadota</taxon>
        <taxon>Betaproteobacteria</taxon>
        <taxon>Burkholderiales</taxon>
        <taxon>Comamonadaceae</taxon>
        <taxon>Rhodoferax</taxon>
    </lineage>
</organism>
<dbReference type="InterPro" id="IPR004089">
    <property type="entry name" value="MCPsignal_dom"/>
</dbReference>
<proteinExistence type="inferred from homology"/>
<keyword evidence="4" id="KW-0807">Transducer</keyword>
<sequence>MNYTQKLTFSMLVPTVMVAGAGSAVVLGAWWIQKEAAAAQADAIAGYLTIGGWGTGILTVICVLACLGMTVWIRRTALQVLGGDPSLASDILAQMAGGQLDCRIPAAAPGSLLNSLQRVATTLTTTLGAIGQASGRVATVSQEIAHDNLDLSQRTDQTMSQLIHTAQQVDAVTRNVHASSESAHHVTTMARQACEVATRGGQAVGQVVNTMQEINQSSQKIADIISVIDGIAFQTNILALNAAVEAARAGEQGRGFAVVASEVRLLAGRSAQAAREIKTLIDTSVSKVAAGSSQVQQALSTMDDIVSSVHQVSDTVAGISASATEQACGMAEVNSAIHSLESLARQNEETAERAQAASHTLQEQATALTQSVGVFRL</sequence>
<evidence type="ECO:0000256" key="5">
    <source>
        <dbReference type="SAM" id="Coils"/>
    </source>
</evidence>
<dbReference type="GO" id="GO:0006935">
    <property type="term" value="P:chemotaxis"/>
    <property type="evidence" value="ECO:0007669"/>
    <property type="project" value="InterPro"/>
</dbReference>
<keyword evidence="6" id="KW-0472">Membrane</keyword>
<dbReference type="Pfam" id="PF00015">
    <property type="entry name" value="MCPsignal"/>
    <property type="match status" value="1"/>
</dbReference>
<name>A0A1W9KZ11_9BURK</name>
<dbReference type="PRINTS" id="PR00260">
    <property type="entry name" value="CHEMTRNSDUCR"/>
</dbReference>
<evidence type="ECO:0000256" key="1">
    <source>
        <dbReference type="ARBA" id="ARBA00004370"/>
    </source>
</evidence>
<dbReference type="GO" id="GO:0004888">
    <property type="term" value="F:transmembrane signaling receptor activity"/>
    <property type="evidence" value="ECO:0007669"/>
    <property type="project" value="InterPro"/>
</dbReference>
<feature type="coiled-coil region" evidence="5">
    <location>
        <begin position="337"/>
        <end position="364"/>
    </location>
</feature>
<evidence type="ECO:0000313" key="9">
    <source>
        <dbReference type="Proteomes" id="UP000192505"/>
    </source>
</evidence>
<evidence type="ECO:0000256" key="3">
    <source>
        <dbReference type="ARBA" id="ARBA00029447"/>
    </source>
</evidence>
<reference evidence="8 9" key="1">
    <citation type="submission" date="2017-01" db="EMBL/GenBank/DDBJ databases">
        <title>Novel large sulfur bacteria in the metagenomes of groundwater-fed chemosynthetic microbial mats in the Lake Huron basin.</title>
        <authorList>
            <person name="Sharrar A.M."/>
            <person name="Flood B.E."/>
            <person name="Bailey J.V."/>
            <person name="Jones D.S."/>
            <person name="Biddanda B."/>
            <person name="Ruberg S.A."/>
            <person name="Marcus D.N."/>
            <person name="Dick G.J."/>
        </authorList>
    </citation>
    <scope>NUCLEOTIDE SEQUENCE [LARGE SCALE GENOMIC DNA]</scope>
    <source>
        <strain evidence="8">A7</strain>
    </source>
</reference>
<accession>A0A1W9KZ11</accession>
<evidence type="ECO:0000256" key="4">
    <source>
        <dbReference type="PROSITE-ProRule" id="PRU00284"/>
    </source>
</evidence>
<comment type="similarity">
    <text evidence="3">Belongs to the methyl-accepting chemotaxis (MCP) protein family.</text>
</comment>
<dbReference type="SMART" id="SM00283">
    <property type="entry name" value="MA"/>
    <property type="match status" value="1"/>
</dbReference>
<keyword evidence="2" id="KW-0488">Methylation</keyword>
<feature type="transmembrane region" description="Helical" evidence="6">
    <location>
        <begin position="12"/>
        <end position="32"/>
    </location>
</feature>
<dbReference type="AlphaFoldDB" id="A0A1W9KZ11"/>
<evidence type="ECO:0000256" key="2">
    <source>
        <dbReference type="ARBA" id="ARBA00022481"/>
    </source>
</evidence>
<comment type="caution">
    <text evidence="8">The sequence shown here is derived from an EMBL/GenBank/DDBJ whole genome shotgun (WGS) entry which is preliminary data.</text>
</comment>
<dbReference type="Gene3D" id="1.10.287.950">
    <property type="entry name" value="Methyl-accepting chemotaxis protein"/>
    <property type="match status" value="1"/>
</dbReference>
<protein>
    <recommendedName>
        <fullName evidence="7">Methyl-accepting transducer domain-containing protein</fullName>
    </recommendedName>
</protein>
<dbReference type="InterPro" id="IPR051310">
    <property type="entry name" value="MCP_chemotaxis"/>
</dbReference>
<dbReference type="FunFam" id="1.10.287.950:FF:000001">
    <property type="entry name" value="Methyl-accepting chemotaxis sensory transducer"/>
    <property type="match status" value="1"/>
</dbReference>
<evidence type="ECO:0000259" key="7">
    <source>
        <dbReference type="PROSITE" id="PS50111"/>
    </source>
</evidence>
<keyword evidence="5" id="KW-0175">Coiled coil</keyword>
<evidence type="ECO:0000256" key="6">
    <source>
        <dbReference type="SAM" id="Phobius"/>
    </source>
</evidence>
<feature type="domain" description="Methyl-accepting transducer" evidence="7">
    <location>
        <begin position="133"/>
        <end position="362"/>
    </location>
</feature>
<dbReference type="PANTHER" id="PTHR43531">
    <property type="entry name" value="PROTEIN ICFG"/>
    <property type="match status" value="1"/>
</dbReference>